<proteinExistence type="predicted"/>
<feature type="chain" id="PRO_5026042359" description="DUF4959 domain-containing protein" evidence="1">
    <location>
        <begin position="19"/>
        <end position="300"/>
    </location>
</feature>
<dbReference type="Proteomes" id="UP000438760">
    <property type="component" value="Unassembled WGS sequence"/>
</dbReference>
<reference evidence="2 3" key="1">
    <citation type="submission" date="2019-11" db="EMBL/GenBank/DDBJ databases">
        <title>Genome of Strain BIT-d1.</title>
        <authorList>
            <person name="Yang Y."/>
        </authorList>
    </citation>
    <scope>NUCLEOTIDE SEQUENCE [LARGE SCALE GENOMIC DNA]</scope>
    <source>
        <strain evidence="2 3">BIT-d1</strain>
    </source>
</reference>
<gene>
    <name evidence="2" type="ORF">GJV76_07105</name>
</gene>
<dbReference type="AlphaFoldDB" id="A0A6I3LKX5"/>
<name>A0A6I3LKX5_9FLAO</name>
<accession>A0A6I3LKX5</accession>
<dbReference type="OrthoDB" id="1087664at2"/>
<organism evidence="2 3">
    <name type="scientific">Myroides albus</name>
    <dbReference type="NCBI Taxonomy" id="2562892"/>
    <lineage>
        <taxon>Bacteria</taxon>
        <taxon>Pseudomonadati</taxon>
        <taxon>Bacteroidota</taxon>
        <taxon>Flavobacteriia</taxon>
        <taxon>Flavobacteriales</taxon>
        <taxon>Flavobacteriaceae</taxon>
        <taxon>Myroides</taxon>
    </lineage>
</organism>
<dbReference type="PROSITE" id="PS51257">
    <property type="entry name" value="PROKAR_LIPOPROTEIN"/>
    <property type="match status" value="1"/>
</dbReference>
<evidence type="ECO:0000313" key="2">
    <source>
        <dbReference type="EMBL" id="MTG97910.1"/>
    </source>
</evidence>
<evidence type="ECO:0008006" key="4">
    <source>
        <dbReference type="Google" id="ProtNLM"/>
    </source>
</evidence>
<sequence>MRNKFLILFVAFVGGLFAACSSDDNSVRNVPGEGESETPKAEVTLTLGEVGVDKVDFTVISKNAVQIAYLLTPKSDESITTEVIFQKGITVEVNKTVEVTVNDLHQDSEYDLYLVAKGEDKEVSLIKHSFKTLLPKGLELVDGFMMYDDLDEATGLYRTNLMMSTKKMSQDGNGIEYKDVLIWLLTQEPLVKLTEQSYQLPFGKVAPLEGSYDTWKPLMYYVGKHVKGSDGKPNFQGTAWINFDKNNNEDYFVADDTKATSIEIVDNKDGSYTISGKLVDKTRGEELTFTYTDSKPVFGW</sequence>
<protein>
    <recommendedName>
        <fullName evidence="4">DUF4959 domain-containing protein</fullName>
    </recommendedName>
</protein>
<keyword evidence="3" id="KW-1185">Reference proteome</keyword>
<dbReference type="RefSeq" id="WP_155091950.1">
    <property type="nucleotide sequence ID" value="NZ_CP102754.1"/>
</dbReference>
<evidence type="ECO:0000256" key="1">
    <source>
        <dbReference type="SAM" id="SignalP"/>
    </source>
</evidence>
<dbReference type="EMBL" id="WMJX01000011">
    <property type="protein sequence ID" value="MTG97910.1"/>
    <property type="molecule type" value="Genomic_DNA"/>
</dbReference>
<keyword evidence="1" id="KW-0732">Signal</keyword>
<evidence type="ECO:0000313" key="3">
    <source>
        <dbReference type="Proteomes" id="UP000438760"/>
    </source>
</evidence>
<feature type="signal peptide" evidence="1">
    <location>
        <begin position="1"/>
        <end position="18"/>
    </location>
</feature>
<comment type="caution">
    <text evidence="2">The sequence shown here is derived from an EMBL/GenBank/DDBJ whole genome shotgun (WGS) entry which is preliminary data.</text>
</comment>